<dbReference type="Pfam" id="PF00326">
    <property type="entry name" value="Peptidase_S9"/>
    <property type="match status" value="1"/>
</dbReference>
<keyword evidence="8" id="KW-1185">Reference proteome</keyword>
<keyword evidence="4" id="KW-0645">Protease</keyword>
<accession>A0ABP0BKF6</accession>
<evidence type="ECO:0000256" key="3">
    <source>
        <dbReference type="ARBA" id="ARBA00022801"/>
    </source>
</evidence>
<dbReference type="Gene3D" id="3.40.50.1820">
    <property type="entry name" value="alpha/beta hydrolase"/>
    <property type="match status" value="1"/>
</dbReference>
<name>A0ABP0BKF6_9PEZI</name>
<dbReference type="SUPFAM" id="SSF53474">
    <property type="entry name" value="alpha/beta-Hydrolases"/>
    <property type="match status" value="1"/>
</dbReference>
<evidence type="ECO:0000313" key="8">
    <source>
        <dbReference type="Proteomes" id="UP001642405"/>
    </source>
</evidence>
<dbReference type="InterPro" id="IPR011659">
    <property type="entry name" value="WD40"/>
</dbReference>
<organism evidence="7 8">
    <name type="scientific">Sporothrix curviconia</name>
    <dbReference type="NCBI Taxonomy" id="1260050"/>
    <lineage>
        <taxon>Eukaryota</taxon>
        <taxon>Fungi</taxon>
        <taxon>Dikarya</taxon>
        <taxon>Ascomycota</taxon>
        <taxon>Pezizomycotina</taxon>
        <taxon>Sordariomycetes</taxon>
        <taxon>Sordariomycetidae</taxon>
        <taxon>Ophiostomatales</taxon>
        <taxon>Ophiostomataceae</taxon>
        <taxon>Sporothrix</taxon>
    </lineage>
</organism>
<dbReference type="Pfam" id="PF07676">
    <property type="entry name" value="PD40"/>
    <property type="match status" value="1"/>
</dbReference>
<keyword evidence="3" id="KW-0378">Hydrolase</keyword>
<evidence type="ECO:0000256" key="1">
    <source>
        <dbReference type="ARBA" id="ARBA00010040"/>
    </source>
</evidence>
<evidence type="ECO:0000259" key="6">
    <source>
        <dbReference type="Pfam" id="PF00326"/>
    </source>
</evidence>
<dbReference type="PANTHER" id="PTHR42776">
    <property type="entry name" value="SERINE PEPTIDASE S9 FAMILY MEMBER"/>
    <property type="match status" value="1"/>
</dbReference>
<dbReference type="InterPro" id="IPR029058">
    <property type="entry name" value="AB_hydrolase_fold"/>
</dbReference>
<dbReference type="EMBL" id="CAWUHB010000019">
    <property type="protein sequence ID" value="CAK7220001.1"/>
    <property type="molecule type" value="Genomic_DNA"/>
</dbReference>
<dbReference type="Proteomes" id="UP001642405">
    <property type="component" value="Unassembled WGS sequence"/>
</dbReference>
<comment type="similarity">
    <text evidence="1">Belongs to the peptidase S9C family.</text>
</comment>
<dbReference type="PANTHER" id="PTHR42776:SF13">
    <property type="entry name" value="DIPEPTIDYL-PEPTIDASE 5"/>
    <property type="match status" value="1"/>
</dbReference>
<dbReference type="InterPro" id="IPR001375">
    <property type="entry name" value="Peptidase_S9_cat"/>
</dbReference>
<protein>
    <recommendedName>
        <fullName evidence="5">Dipeptidyl-peptidase V</fullName>
    </recommendedName>
</protein>
<evidence type="ECO:0000256" key="2">
    <source>
        <dbReference type="ARBA" id="ARBA00022729"/>
    </source>
</evidence>
<reference evidence="7 8" key="1">
    <citation type="submission" date="2024-01" db="EMBL/GenBank/DDBJ databases">
        <authorList>
            <person name="Allen C."/>
            <person name="Tagirdzhanova G."/>
        </authorList>
    </citation>
    <scope>NUCLEOTIDE SEQUENCE [LARGE SCALE GENOMIC DNA]</scope>
</reference>
<evidence type="ECO:0000256" key="4">
    <source>
        <dbReference type="ARBA" id="ARBA00022825"/>
    </source>
</evidence>
<keyword evidence="4" id="KW-0720">Serine protease</keyword>
<comment type="caution">
    <text evidence="7">The sequence shown here is derived from an EMBL/GenBank/DDBJ whole genome shotgun (WGS) entry which is preliminary data.</text>
</comment>
<keyword evidence="2" id="KW-0732">Signal</keyword>
<dbReference type="SUPFAM" id="SSF82171">
    <property type="entry name" value="DPP6 N-terminal domain-like"/>
    <property type="match status" value="1"/>
</dbReference>
<evidence type="ECO:0000313" key="7">
    <source>
        <dbReference type="EMBL" id="CAK7220001.1"/>
    </source>
</evidence>
<sequence>MTLKANKFTPEVLLSAPRRSAGAPNANGTKIIYTVSTYSFAEHSKTSQIRVLDIDTGASTLLFEDASYSEPVWIGEDSFLFLKSGDKGSTSILLGRASRPGSVPTEVAAFDHGLSNFKILRLKDGSIAFALTGQVTPSGDPVTAEYTESKAKESHSSARVYTKLYVRHWDAYVTENKSTIFYGLLENHGNATSGFEEFALSGNQLVNLLRDTGLESPVPPFGGTGDFALGPNGIAFVARDPDHNDALTTITNVYYVPLRSYGEESASSKGPLLVKTGHLQGYSASPVFSPDGSKLAFTRMESTQYESDKTRLLLLPDISAFTSAYGSANSSSDVVEYYATDDGKGGWDARPDSILWNGDGSELFVTAELNGRNALFRLPSSPKAASSFGLPHIVIGGREFVSAEASELQLRIRKGDPRADAFKPLQGHGSVVDARLLGQRRSKLLVTMTSQVDNSLYTIVDPGMLPNLPFPSEARRFTLDVVSSQSRHGSTFGLSRNQLGEIWFQGAGDYKVHALVVRPSNFYSEENKGKKWPLALLIHGGPQGAWIDSWSTRWNPAVFAEQGYIVVTPNPTGSTGYGMALQDGIQQQWGGRPYDDIVKCVDYVEQNLPYVDMSRAVALGASYGGYMINWIQGQPLGRRFKALVCHDGVFSTLNQYSSEELFFPLHDFGGTLWENRSGYEKWDPAKHTGEWATPMLVIHNELDYRLPVTEGLSMFNVLQSRKVPSRLLSFPDENHPEDDEVIQLADVTARAQI</sequence>
<evidence type="ECO:0000256" key="5">
    <source>
        <dbReference type="ARBA" id="ARBA00032829"/>
    </source>
</evidence>
<proteinExistence type="inferred from homology"/>
<gene>
    <name evidence="7" type="ORF">SCUCBS95973_004008</name>
</gene>
<feature type="domain" description="Peptidase S9 prolyl oligopeptidase catalytic" evidence="6">
    <location>
        <begin position="550"/>
        <end position="735"/>
    </location>
</feature>